<protein>
    <submittedName>
        <fullName evidence="6">RNA dependent RNA polymerase</fullName>
    </submittedName>
</protein>
<name>B2KIT4_9CLOS</name>
<dbReference type="RefSeq" id="YP_009666003.1">
    <property type="nucleotide sequence ID" value="NC_043406.1"/>
</dbReference>
<evidence type="ECO:0000256" key="2">
    <source>
        <dbReference type="ARBA" id="ARBA00022679"/>
    </source>
</evidence>
<dbReference type="SUPFAM" id="SSF56672">
    <property type="entry name" value="DNA/RNA polymerases"/>
    <property type="match status" value="1"/>
</dbReference>
<keyword evidence="1" id="KW-0696">RNA-directed RNA polymerase</keyword>
<dbReference type="GO" id="GO:0003968">
    <property type="term" value="F:RNA-directed RNA polymerase activity"/>
    <property type="evidence" value="ECO:0007669"/>
    <property type="project" value="UniProtKB-KW"/>
</dbReference>
<evidence type="ECO:0000313" key="7">
    <source>
        <dbReference type="Proteomes" id="UP000240540"/>
    </source>
</evidence>
<feature type="non-terminal residue" evidence="6">
    <location>
        <position position="1"/>
    </location>
</feature>
<dbReference type="GO" id="GO:0039694">
    <property type="term" value="P:viral RNA genome replication"/>
    <property type="evidence" value="ECO:0007669"/>
    <property type="project" value="InterPro"/>
</dbReference>
<evidence type="ECO:0000256" key="3">
    <source>
        <dbReference type="ARBA" id="ARBA00022695"/>
    </source>
</evidence>
<dbReference type="Pfam" id="PF00978">
    <property type="entry name" value="RdRP_2"/>
    <property type="match status" value="1"/>
</dbReference>
<dbReference type="GO" id="GO:0006351">
    <property type="term" value="P:DNA-templated transcription"/>
    <property type="evidence" value="ECO:0007669"/>
    <property type="project" value="InterPro"/>
</dbReference>
<evidence type="ECO:0000256" key="4">
    <source>
        <dbReference type="ARBA" id="ARBA00022953"/>
    </source>
</evidence>
<keyword evidence="2" id="KW-0808">Transferase</keyword>
<gene>
    <name evidence="6" type="primary">RdRp</name>
</gene>
<evidence type="ECO:0000313" key="6">
    <source>
        <dbReference type="EMBL" id="ABD62348.1"/>
    </source>
</evidence>
<reference evidence="6 7" key="1">
    <citation type="journal article" date="2009" name="Virus Genes">
        <title>Genome organization and phylogenetic relationship of Pineapple mealybug wilt associated virus-3 with family Closteroviridae members.</title>
        <authorList>
            <person name="Sether D.M."/>
            <person name="Melzer M.J."/>
            <person name="Borth W.B."/>
            <person name="Hu J.S."/>
        </authorList>
    </citation>
    <scope>NUCLEOTIDE SEQUENCE [LARGE SCALE GENOMIC DNA]</scope>
</reference>
<sequence length="525" mass="60467">SSSAFNVYLQWKDVCVNQPLGKGRPPKTHLECIQAFLDDMLNGVGSLSFFHVEEDFQMSDTITNITDFSMSDNDVRFKSLKFHQFNPRIRSQIVGRRQDTFKANLLAYEKRNAGVVKSLWHPDVTDEVMTIVDDFFASYVDSRKLAEIINDPITPNAFDLSEWFQSRVPLGKSGLKKALELPIMLDNNLNRFKLMVKSEVKFKMDNECLTEVPPGQNIVFHDRGVCAHFSVCFREIVNRLRCVVHPNVILFNGLSFAEFGEQLYAALDGLPIDDFECDEVDISKYDKSQSTFTKAVELEIYRRLGLPEEILLRWGASEFYGKAVANKRSFAAEIYAQRRTGAANTWVGNTLINMVLLSQSTDIRELQAVCFAGDDSLILRKTKPNIDFKIYDMKYEFDVKYFDNAATYFCGKFLVPSEGNVVVMPDPFKIFVKFGKERPADDKVVKELWRSFFDITESYQHEANIQRLLEQFTKKWGYSRHAYESFCAINSLRSNPEQFKRLWATLYETNHSRRQLNQSAHDSSG</sequence>
<dbReference type="InterPro" id="IPR001788">
    <property type="entry name" value="RNA-dep_RNA_pol_alsuvir"/>
</dbReference>
<accession>B2KIT4</accession>
<dbReference type="InterPro" id="IPR007094">
    <property type="entry name" value="RNA-dir_pol_PSvirus"/>
</dbReference>
<dbReference type="Proteomes" id="UP000240540">
    <property type="component" value="Segment"/>
</dbReference>
<keyword evidence="3" id="KW-0548">Nucleotidyltransferase</keyword>
<dbReference type="GeneID" id="40526178"/>
<feature type="domain" description="RdRp catalytic" evidence="5">
    <location>
        <begin position="275"/>
        <end position="388"/>
    </location>
</feature>
<keyword evidence="7" id="KW-1185">Reference proteome</keyword>
<keyword evidence="4" id="KW-0693">Viral RNA replication</keyword>
<organism evidence="6 7">
    <name type="scientific">Pineapple mealybug wilt-associated virus 3</name>
    <dbReference type="NCBI Taxonomy" id="373861"/>
    <lineage>
        <taxon>Viruses</taxon>
        <taxon>Riboviria</taxon>
        <taxon>Orthornavirae</taxon>
        <taxon>Kitrinoviricota</taxon>
        <taxon>Alsuviricetes</taxon>
        <taxon>Martellivirales</taxon>
        <taxon>Closteroviridae</taxon>
        <taxon>Ampelovirus</taxon>
        <taxon>Ampelovirus triananas</taxon>
    </lineage>
</organism>
<dbReference type="InterPro" id="IPR043502">
    <property type="entry name" value="DNA/RNA_pol_sf"/>
</dbReference>
<evidence type="ECO:0000259" key="5">
    <source>
        <dbReference type="PROSITE" id="PS50507"/>
    </source>
</evidence>
<dbReference type="GO" id="GO:0003723">
    <property type="term" value="F:RNA binding"/>
    <property type="evidence" value="ECO:0007669"/>
    <property type="project" value="InterPro"/>
</dbReference>
<dbReference type="InterPro" id="IPR047308">
    <property type="entry name" value="Closteroviridae_RdRp"/>
</dbReference>
<dbReference type="EMBL" id="DQ399259">
    <property type="protein sequence ID" value="ABD62348.1"/>
    <property type="molecule type" value="Genomic_RNA"/>
</dbReference>
<evidence type="ECO:0000256" key="1">
    <source>
        <dbReference type="ARBA" id="ARBA00022484"/>
    </source>
</evidence>
<dbReference type="KEGG" id="vg:40526178"/>
<dbReference type="PROSITE" id="PS50507">
    <property type="entry name" value="RDRP_SSRNA_POS"/>
    <property type="match status" value="1"/>
</dbReference>
<proteinExistence type="predicted"/>
<dbReference type="CDD" id="cd23253">
    <property type="entry name" value="Closteroviridae_RdRp"/>
    <property type="match status" value="1"/>
</dbReference>